<feature type="domain" description="Plastocyanin-like" evidence="8">
    <location>
        <begin position="180"/>
        <end position="388"/>
    </location>
</feature>
<dbReference type="Pfam" id="PF00394">
    <property type="entry name" value="Cu-oxidase"/>
    <property type="match status" value="1"/>
</dbReference>
<evidence type="ECO:0008006" key="13">
    <source>
        <dbReference type="Google" id="ProtNLM"/>
    </source>
</evidence>
<evidence type="ECO:0000313" key="12">
    <source>
        <dbReference type="Proteomes" id="UP000664521"/>
    </source>
</evidence>
<reference evidence="11" key="1">
    <citation type="submission" date="2021-03" db="EMBL/GenBank/DDBJ databases">
        <authorList>
            <person name="Tagirdzhanova G."/>
        </authorList>
    </citation>
    <scope>NUCLEOTIDE SEQUENCE</scope>
</reference>
<dbReference type="Pfam" id="PF07732">
    <property type="entry name" value="Cu-oxidase_3"/>
    <property type="match status" value="1"/>
</dbReference>
<organism evidence="11 12">
    <name type="scientific">Heterodermia speciosa</name>
    <dbReference type="NCBI Taxonomy" id="116794"/>
    <lineage>
        <taxon>Eukaryota</taxon>
        <taxon>Fungi</taxon>
        <taxon>Dikarya</taxon>
        <taxon>Ascomycota</taxon>
        <taxon>Pezizomycotina</taxon>
        <taxon>Lecanoromycetes</taxon>
        <taxon>OSLEUM clade</taxon>
        <taxon>Lecanoromycetidae</taxon>
        <taxon>Caliciales</taxon>
        <taxon>Physciaceae</taxon>
        <taxon>Heterodermia</taxon>
    </lineage>
</organism>
<keyword evidence="2" id="KW-0479">Metal-binding</keyword>
<dbReference type="PANTHER" id="PTHR11709">
    <property type="entry name" value="MULTI-COPPER OXIDASE"/>
    <property type="match status" value="1"/>
</dbReference>
<dbReference type="InterPro" id="IPR001117">
    <property type="entry name" value="Cu-oxidase_2nd"/>
</dbReference>
<proteinExistence type="inferred from homology"/>
<keyword evidence="3 7" id="KW-0732">Signal</keyword>
<dbReference type="EMBL" id="CAJPDS010000054">
    <property type="protein sequence ID" value="CAF9930067.1"/>
    <property type="molecule type" value="Genomic_DNA"/>
</dbReference>
<dbReference type="SUPFAM" id="SSF49503">
    <property type="entry name" value="Cupredoxins"/>
    <property type="match status" value="3"/>
</dbReference>
<comment type="similarity">
    <text evidence="1">Belongs to the multicopper oxidase family.</text>
</comment>
<dbReference type="AlphaFoldDB" id="A0A8H3IJ97"/>
<feature type="chain" id="PRO_5034239925" description="Multicopper oxidase" evidence="7">
    <location>
        <begin position="21"/>
        <end position="607"/>
    </location>
</feature>
<evidence type="ECO:0000256" key="6">
    <source>
        <dbReference type="ARBA" id="ARBA00023180"/>
    </source>
</evidence>
<evidence type="ECO:0000259" key="8">
    <source>
        <dbReference type="Pfam" id="PF00394"/>
    </source>
</evidence>
<comment type="caution">
    <text evidence="11">The sequence shown here is derived from an EMBL/GenBank/DDBJ whole genome shotgun (WGS) entry which is preliminary data.</text>
</comment>
<dbReference type="GO" id="GO:0016491">
    <property type="term" value="F:oxidoreductase activity"/>
    <property type="evidence" value="ECO:0007669"/>
    <property type="project" value="UniProtKB-KW"/>
</dbReference>
<evidence type="ECO:0000256" key="2">
    <source>
        <dbReference type="ARBA" id="ARBA00022723"/>
    </source>
</evidence>
<dbReference type="InterPro" id="IPR033138">
    <property type="entry name" value="Cu_oxidase_CS"/>
</dbReference>
<evidence type="ECO:0000256" key="5">
    <source>
        <dbReference type="ARBA" id="ARBA00023008"/>
    </source>
</evidence>
<dbReference type="InterPro" id="IPR011706">
    <property type="entry name" value="Cu-oxidase_C"/>
</dbReference>
<dbReference type="Pfam" id="PF07731">
    <property type="entry name" value="Cu-oxidase_2"/>
    <property type="match status" value="1"/>
</dbReference>
<name>A0A8H3IJ97_9LECA</name>
<evidence type="ECO:0000256" key="3">
    <source>
        <dbReference type="ARBA" id="ARBA00022729"/>
    </source>
</evidence>
<dbReference type="Gene3D" id="2.60.40.420">
    <property type="entry name" value="Cupredoxins - blue copper proteins"/>
    <property type="match status" value="3"/>
</dbReference>
<gene>
    <name evidence="11" type="ORF">HETSPECPRED_007531</name>
</gene>
<keyword evidence="6" id="KW-0325">Glycoprotein</keyword>
<dbReference type="PANTHER" id="PTHR11709:SF488">
    <property type="entry name" value="LACCASE-RELATED"/>
    <property type="match status" value="1"/>
</dbReference>
<keyword evidence="12" id="KW-1185">Reference proteome</keyword>
<keyword evidence="5" id="KW-0186">Copper</keyword>
<evidence type="ECO:0000313" key="11">
    <source>
        <dbReference type="EMBL" id="CAF9930067.1"/>
    </source>
</evidence>
<dbReference type="GO" id="GO:0005507">
    <property type="term" value="F:copper ion binding"/>
    <property type="evidence" value="ECO:0007669"/>
    <property type="project" value="InterPro"/>
</dbReference>
<evidence type="ECO:0000259" key="9">
    <source>
        <dbReference type="Pfam" id="PF07731"/>
    </source>
</evidence>
<feature type="domain" description="Plastocyanin-like" evidence="9">
    <location>
        <begin position="462"/>
        <end position="590"/>
    </location>
</feature>
<evidence type="ECO:0000256" key="7">
    <source>
        <dbReference type="SAM" id="SignalP"/>
    </source>
</evidence>
<dbReference type="Proteomes" id="UP000664521">
    <property type="component" value="Unassembled WGS sequence"/>
</dbReference>
<dbReference type="InterPro" id="IPR045087">
    <property type="entry name" value="Cu-oxidase_fam"/>
</dbReference>
<dbReference type="InterPro" id="IPR002355">
    <property type="entry name" value="Cu_oxidase_Cu_BS"/>
</dbReference>
<evidence type="ECO:0000256" key="1">
    <source>
        <dbReference type="ARBA" id="ARBA00010609"/>
    </source>
</evidence>
<dbReference type="CDD" id="cd13850">
    <property type="entry name" value="CuRO_1_Abr2_like"/>
    <property type="match status" value="1"/>
</dbReference>
<dbReference type="InterPro" id="IPR008972">
    <property type="entry name" value="Cupredoxin"/>
</dbReference>
<protein>
    <recommendedName>
        <fullName evidence="13">Multicopper oxidase</fullName>
    </recommendedName>
</protein>
<feature type="signal peptide" evidence="7">
    <location>
        <begin position="1"/>
        <end position="20"/>
    </location>
</feature>
<dbReference type="OrthoDB" id="2121828at2759"/>
<dbReference type="InterPro" id="IPR011707">
    <property type="entry name" value="Cu-oxidase-like_N"/>
</dbReference>
<dbReference type="CDD" id="cd13898">
    <property type="entry name" value="CuRO_3_Abr2_like"/>
    <property type="match status" value="1"/>
</dbReference>
<sequence>MLRKLVSGLALAAVLPFSLGLTPRLAPVVGPRRFHLTLTWEKYAPNGISRDMILINGQFPGPLLEINEGEDVWVTVENHMPYNTTMHYHGIEMKGTPYSDGVPGVSQREIHPGGSFLYKWKATQYGEYWYHAHHRGQLDDGQYGPLIIHPKRSTPTPFGLIAKDPKTLFAIKKAVAKVKPLILSDWRNIDSDEVYGIESAANMEVPCYDSLLINGKGKVNCWSPEKIAATTSPAQKQLLKIGNATSLTPKACLPKEVDAKIIAAGFPTDPSKVPDAIYDVCTPSEGSNEVVKVKKGECSDERGTWVALDIIGAYSTVTTVFSIDQLSLWVYAVDGEYIEPQLVNAITVSNGERYSFLVHLTNPGLYTIRHASNLVVQTISGQATLAYGQATNQTTTPYIDDSGHNTTADVVFYNLKAQKAYPPYPVSQEVDQTFILNMGNTNAAWKWSMNGTEEPLSLDDATPILFNPQPNLTNNLTITTLLDQWIDLIFVAVRFPQPPHPIHKHNNKMWLIGSGQGLFKWSSVAEAMKEVPQSFNLVNPPRRDGFSTVDAPRYSTWTAVRYHVTDPGAWMLHCHIQTHLIGGMAMVIQDGIDHWPKVPPKYLNYAA</sequence>
<keyword evidence="4" id="KW-0560">Oxidoreductase</keyword>
<dbReference type="PROSITE" id="PS00080">
    <property type="entry name" value="MULTICOPPER_OXIDASE2"/>
    <property type="match status" value="1"/>
</dbReference>
<accession>A0A8H3IJ97</accession>
<dbReference type="FunFam" id="2.60.40.420:FF:000036">
    <property type="entry name" value="L-ascorbate oxidase"/>
    <property type="match status" value="1"/>
</dbReference>
<evidence type="ECO:0000256" key="4">
    <source>
        <dbReference type="ARBA" id="ARBA00023002"/>
    </source>
</evidence>
<feature type="domain" description="Plastocyanin-like" evidence="10">
    <location>
        <begin position="38"/>
        <end position="152"/>
    </location>
</feature>
<evidence type="ECO:0000259" key="10">
    <source>
        <dbReference type="Pfam" id="PF07732"/>
    </source>
</evidence>
<dbReference type="PROSITE" id="PS00079">
    <property type="entry name" value="MULTICOPPER_OXIDASE1"/>
    <property type="match status" value="1"/>
</dbReference>